<evidence type="ECO:0000256" key="7">
    <source>
        <dbReference type="ARBA" id="ARBA00022833"/>
    </source>
</evidence>
<keyword evidence="6 10" id="KW-0863">Zinc-finger</keyword>
<dbReference type="PANTHER" id="PTHR15067:SF5">
    <property type="entry name" value="E3 UBIQUITIN-PROTEIN LIGASE AMFR"/>
    <property type="match status" value="1"/>
</dbReference>
<keyword evidence="3" id="KW-0808">Transferase</keyword>
<evidence type="ECO:0000256" key="12">
    <source>
        <dbReference type="SAM" id="SignalP"/>
    </source>
</evidence>
<dbReference type="InterPro" id="IPR057992">
    <property type="entry name" value="TPR_SYVN1_N"/>
</dbReference>
<gene>
    <name evidence="15" type="ORF">RUM44_011417</name>
</gene>
<keyword evidence="8 11" id="KW-1133">Transmembrane helix</keyword>
<evidence type="ECO:0000256" key="5">
    <source>
        <dbReference type="ARBA" id="ARBA00022723"/>
    </source>
</evidence>
<reference evidence="15 16" key="1">
    <citation type="submission" date="2023-09" db="EMBL/GenBank/DDBJ databases">
        <title>Genomes of two closely related lineages of the louse Polyplax serrata with different host specificities.</title>
        <authorList>
            <person name="Martinu J."/>
            <person name="Tarabai H."/>
            <person name="Stefka J."/>
            <person name="Hypsa V."/>
        </authorList>
    </citation>
    <scope>NUCLEOTIDE SEQUENCE [LARGE SCALE GENOMIC DNA]</scope>
    <source>
        <strain evidence="15">98ZLc_SE</strain>
    </source>
</reference>
<dbReference type="EMBL" id="JAWJWF010000046">
    <property type="protein sequence ID" value="KAK6624558.1"/>
    <property type="molecule type" value="Genomic_DNA"/>
</dbReference>
<dbReference type="Pfam" id="PF13639">
    <property type="entry name" value="zf-RING_2"/>
    <property type="match status" value="1"/>
</dbReference>
<accession>A0ABR1AQ01</accession>
<evidence type="ECO:0000256" key="3">
    <source>
        <dbReference type="ARBA" id="ARBA00022679"/>
    </source>
</evidence>
<evidence type="ECO:0000256" key="9">
    <source>
        <dbReference type="ARBA" id="ARBA00023136"/>
    </source>
</evidence>
<feature type="transmembrane region" description="Helical" evidence="11">
    <location>
        <begin position="56"/>
        <end position="76"/>
    </location>
</feature>
<keyword evidence="4 11" id="KW-0812">Transmembrane</keyword>
<feature type="signal peptide" evidence="12">
    <location>
        <begin position="1"/>
        <end position="19"/>
    </location>
</feature>
<dbReference type="InterPro" id="IPR001841">
    <property type="entry name" value="Znf_RING"/>
</dbReference>
<dbReference type="Proteomes" id="UP001359485">
    <property type="component" value="Unassembled WGS sequence"/>
</dbReference>
<protein>
    <recommendedName>
        <fullName evidence="17">Autocrine motility factor receptor</fullName>
    </recommendedName>
</protein>
<feature type="domain" description="CUE" evidence="14">
    <location>
        <begin position="364"/>
        <end position="406"/>
    </location>
</feature>
<dbReference type="SMART" id="SM00744">
    <property type="entry name" value="RINGv"/>
    <property type="match status" value="1"/>
</dbReference>
<dbReference type="CDD" id="cd14421">
    <property type="entry name" value="CUE_AMFR"/>
    <property type="match status" value="1"/>
</dbReference>
<keyword evidence="5" id="KW-0479">Metal-binding</keyword>
<name>A0ABR1AQ01_POLSC</name>
<dbReference type="CDD" id="cd16455">
    <property type="entry name" value="RING-H2_AMFR"/>
    <property type="match status" value="1"/>
</dbReference>
<sequence>MAYCCLLLLGAFIQKIVFGELRVSEQQHMKDKFWNFIFYKFIFVFGIINVQYLHEVVFWCAWFSILGFLNLLTQLGKDRFEYLSFSPTTSNWSHVRLLGLLIAVFGLSGFMLLICIAVGFFAGFNTFAFMAAECVQLNIRTLHIILKYVIYLYDLREGDSNAVLNWEKRGPIAYYAELIFELTVLLLDFLHHIHMLLWSNIFLSIASLVICMQLRHLFHEIQRRIKKHRNYLWVLNHMEQNYPLATAEELMAHKDNCAICWEEMDNARKLPCGHLFHNSCLQSWLEQDTSCPTCRTVLSVQSRHVLDAASRLEQMETVGGNRRMPNHFFHFDGSRYVSWLPSFSLEVTHLQLSPHQLPVMQNFQIDVMVRQVQQLFPHIPATVIADDLRISRSVELTIENILDGRVVVPVVPERTQPESQTVSAGESVRTGSSFLVESSSSLTGISKCKETSIPSGTFSSSSVEREKILQKRKEQMILAARGKYLSRNKRVEGSSETGNS</sequence>
<dbReference type="PANTHER" id="PTHR15067">
    <property type="entry name" value="E3 UBIQUITIN-PROTEIN LIGASE RNF8"/>
    <property type="match status" value="1"/>
</dbReference>
<keyword evidence="16" id="KW-1185">Reference proteome</keyword>
<evidence type="ECO:0000313" key="16">
    <source>
        <dbReference type="Proteomes" id="UP001359485"/>
    </source>
</evidence>
<keyword evidence="7" id="KW-0862">Zinc</keyword>
<dbReference type="InterPro" id="IPR003892">
    <property type="entry name" value="CUE"/>
</dbReference>
<dbReference type="PROSITE" id="PS50089">
    <property type="entry name" value="ZF_RING_2"/>
    <property type="match status" value="1"/>
</dbReference>
<evidence type="ECO:0000256" key="10">
    <source>
        <dbReference type="PROSITE-ProRule" id="PRU00175"/>
    </source>
</evidence>
<evidence type="ECO:0008006" key="17">
    <source>
        <dbReference type="Google" id="ProtNLM"/>
    </source>
</evidence>
<dbReference type="Gene3D" id="3.30.40.10">
    <property type="entry name" value="Zinc/RING finger domain, C3HC4 (zinc finger)"/>
    <property type="match status" value="1"/>
</dbReference>
<organism evidence="15 16">
    <name type="scientific">Polyplax serrata</name>
    <name type="common">Common mouse louse</name>
    <dbReference type="NCBI Taxonomy" id="468196"/>
    <lineage>
        <taxon>Eukaryota</taxon>
        <taxon>Metazoa</taxon>
        <taxon>Ecdysozoa</taxon>
        <taxon>Arthropoda</taxon>
        <taxon>Hexapoda</taxon>
        <taxon>Insecta</taxon>
        <taxon>Pterygota</taxon>
        <taxon>Neoptera</taxon>
        <taxon>Paraneoptera</taxon>
        <taxon>Psocodea</taxon>
        <taxon>Troctomorpha</taxon>
        <taxon>Phthiraptera</taxon>
        <taxon>Anoplura</taxon>
        <taxon>Polyplacidae</taxon>
        <taxon>Polyplax</taxon>
    </lineage>
</organism>
<dbReference type="SUPFAM" id="SSF57850">
    <property type="entry name" value="RING/U-box"/>
    <property type="match status" value="1"/>
</dbReference>
<evidence type="ECO:0000256" key="8">
    <source>
        <dbReference type="ARBA" id="ARBA00022989"/>
    </source>
</evidence>
<dbReference type="PROSITE" id="PS51140">
    <property type="entry name" value="CUE"/>
    <property type="match status" value="1"/>
</dbReference>
<keyword evidence="12" id="KW-0732">Signal</keyword>
<dbReference type="InterPro" id="IPR011016">
    <property type="entry name" value="Znf_RING-CH"/>
</dbReference>
<feature type="transmembrane region" description="Helical" evidence="11">
    <location>
        <begin position="97"/>
        <end position="121"/>
    </location>
</feature>
<dbReference type="Gene3D" id="1.10.8.10">
    <property type="entry name" value="DNA helicase RuvA subunit, C-terminal domain"/>
    <property type="match status" value="1"/>
</dbReference>
<feature type="chain" id="PRO_5047442899" description="Autocrine motility factor receptor" evidence="12">
    <location>
        <begin position="20"/>
        <end position="500"/>
    </location>
</feature>
<evidence type="ECO:0000256" key="2">
    <source>
        <dbReference type="ARBA" id="ARBA00004906"/>
    </source>
</evidence>
<evidence type="ECO:0000256" key="1">
    <source>
        <dbReference type="ARBA" id="ARBA00004141"/>
    </source>
</evidence>
<evidence type="ECO:0000256" key="4">
    <source>
        <dbReference type="ARBA" id="ARBA00022692"/>
    </source>
</evidence>
<dbReference type="Pfam" id="PF02845">
    <property type="entry name" value="CUE"/>
    <property type="match status" value="1"/>
</dbReference>
<evidence type="ECO:0000259" key="13">
    <source>
        <dbReference type="PROSITE" id="PS50089"/>
    </source>
</evidence>
<dbReference type="SMART" id="SM00184">
    <property type="entry name" value="RING"/>
    <property type="match status" value="1"/>
</dbReference>
<dbReference type="SMART" id="SM00546">
    <property type="entry name" value="CUE"/>
    <property type="match status" value="1"/>
</dbReference>
<feature type="transmembrane region" description="Helical" evidence="11">
    <location>
        <begin position="196"/>
        <end position="218"/>
    </location>
</feature>
<evidence type="ECO:0000313" key="15">
    <source>
        <dbReference type="EMBL" id="KAK6624558.1"/>
    </source>
</evidence>
<keyword evidence="9 11" id="KW-0472">Membrane</keyword>
<comment type="subcellular location">
    <subcellularLocation>
        <location evidence="1">Membrane</location>
        <topology evidence="1">Multi-pass membrane protein</topology>
    </subcellularLocation>
</comment>
<proteinExistence type="predicted"/>
<dbReference type="InterPro" id="IPR013083">
    <property type="entry name" value="Znf_RING/FYVE/PHD"/>
</dbReference>
<evidence type="ECO:0000256" key="11">
    <source>
        <dbReference type="SAM" id="Phobius"/>
    </source>
</evidence>
<dbReference type="Pfam" id="PF25563">
    <property type="entry name" value="TPR_SYVN1_N"/>
    <property type="match status" value="1"/>
</dbReference>
<comment type="caution">
    <text evidence="15">The sequence shown here is derived from an EMBL/GenBank/DDBJ whole genome shotgun (WGS) entry which is preliminary data.</text>
</comment>
<evidence type="ECO:0000256" key="6">
    <source>
        <dbReference type="ARBA" id="ARBA00022771"/>
    </source>
</evidence>
<feature type="domain" description="RING-type" evidence="13">
    <location>
        <begin position="257"/>
        <end position="295"/>
    </location>
</feature>
<evidence type="ECO:0000259" key="14">
    <source>
        <dbReference type="PROSITE" id="PS51140"/>
    </source>
</evidence>
<comment type="pathway">
    <text evidence="2">Protein modification; protein ubiquitination.</text>
</comment>
<feature type="transmembrane region" description="Helical" evidence="11">
    <location>
        <begin position="33"/>
        <end position="50"/>
    </location>
</feature>